<dbReference type="InterPro" id="IPR032393">
    <property type="entry name" value="SOAR_STIM1/2"/>
</dbReference>
<dbReference type="InterPro" id="IPR001660">
    <property type="entry name" value="SAM"/>
</dbReference>
<dbReference type="STRING" id="299467.A0A443S7E4"/>
<dbReference type="GO" id="GO:0005886">
    <property type="term" value="C:plasma membrane"/>
    <property type="evidence" value="ECO:0007669"/>
    <property type="project" value="TreeGrafter"/>
</dbReference>
<evidence type="ECO:0000256" key="1">
    <source>
        <dbReference type="ARBA" id="ARBA00004479"/>
    </source>
</evidence>
<dbReference type="GO" id="GO:0005509">
    <property type="term" value="F:calcium ion binding"/>
    <property type="evidence" value="ECO:0007669"/>
    <property type="project" value="TreeGrafter"/>
</dbReference>
<sequence length="455" mass="52134">HCCEKLDYCDDKVGFEAITWIHHQLDDDKNGNIDVTESNEFLREELKYENGGDRHKRFHGSDKQISVEELWSSWKVSEVHNWTVEQTAEWLAVTVELPQYVDLFMNNKIDGTALPRLAANMNQFAPSLAVISPINRQKIALKAMDVVLFGPPKHHNFLKDVILGFSVLIATLGCWFAFVQKRRATAQVQKMLRDMEQLQRAEDQLTELQNELERARREANKVVNENKTLEEKLKASESFDRNGCILKESSLPNISEFNRVFELEAELKEVKEKLSNAENMLKSKQWLPPPKLQSLLRITYDRESHNIDDKRRSALKKMEDAKRAVNEVVVEACEKLNRTRNAFFGTFRAAHGSAIDEVDSQLVDAKTCLSKVISELQERALRWREIQQCCGFVIVVDTLPEKSANNSPTSVLTRNNSDCSLDSESSLQIPMTDGAFVKTEKRNSKKFRIGFSSNK</sequence>
<evidence type="ECO:0000256" key="9">
    <source>
        <dbReference type="ARBA" id="ARBA00023054"/>
    </source>
</evidence>
<proteinExistence type="predicted"/>
<evidence type="ECO:0000256" key="2">
    <source>
        <dbReference type="ARBA" id="ARBA00022448"/>
    </source>
</evidence>
<protein>
    <submittedName>
        <fullName evidence="15">Stromal interaction molecule-like protein</fullName>
    </submittedName>
</protein>
<evidence type="ECO:0000259" key="14">
    <source>
        <dbReference type="PROSITE" id="PS50105"/>
    </source>
</evidence>
<dbReference type="PANTHER" id="PTHR15136">
    <property type="entry name" value="STROMAL INTERACTION MOLECULE HOMOLOG"/>
    <property type="match status" value="1"/>
</dbReference>
<dbReference type="Gene3D" id="1.10.238.180">
    <property type="match status" value="1"/>
</dbReference>
<evidence type="ECO:0000256" key="12">
    <source>
        <dbReference type="SAM" id="Coils"/>
    </source>
</evidence>
<comment type="caution">
    <text evidence="15">The sequence shown here is derived from an EMBL/GenBank/DDBJ whole genome shotgun (WGS) entry which is preliminary data.</text>
</comment>
<dbReference type="Proteomes" id="UP000288716">
    <property type="component" value="Unassembled WGS sequence"/>
</dbReference>
<feature type="coiled-coil region" evidence="12">
    <location>
        <begin position="181"/>
        <end position="232"/>
    </location>
</feature>
<accession>A0A443S7E4</accession>
<keyword evidence="11 13" id="KW-0472">Membrane</keyword>
<keyword evidence="10" id="KW-0406">Ion transport</keyword>
<gene>
    <name evidence="15" type="ORF">B4U80_04115</name>
</gene>
<dbReference type="OrthoDB" id="9986177at2759"/>
<keyword evidence="3" id="KW-0109">Calcium transport</keyword>
<keyword evidence="16" id="KW-1185">Reference proteome</keyword>
<keyword evidence="8 13" id="KW-1133">Transmembrane helix</keyword>
<comment type="subcellular location">
    <subcellularLocation>
        <location evidence="1">Membrane</location>
        <topology evidence="1">Single-pass type I membrane protein</topology>
    </subcellularLocation>
</comment>
<dbReference type="SUPFAM" id="SSF47769">
    <property type="entry name" value="SAM/Pointed domain"/>
    <property type="match status" value="1"/>
</dbReference>
<evidence type="ECO:0000256" key="4">
    <source>
        <dbReference type="ARBA" id="ARBA00022692"/>
    </source>
</evidence>
<dbReference type="InterPro" id="IPR057835">
    <property type="entry name" value="EF-hand_STIM1/2"/>
</dbReference>
<keyword evidence="6" id="KW-0732">Signal</keyword>
<name>A0A443S7E4_9ACAR</name>
<dbReference type="Pfam" id="PF25578">
    <property type="entry name" value="EF-hand_STIM1"/>
    <property type="match status" value="1"/>
</dbReference>
<keyword evidence="2" id="KW-0813">Transport</keyword>
<dbReference type="EMBL" id="NCKV01006440">
    <property type="protein sequence ID" value="RWS23447.1"/>
    <property type="molecule type" value="Genomic_DNA"/>
</dbReference>
<dbReference type="InterPro" id="IPR013761">
    <property type="entry name" value="SAM/pointed_sf"/>
</dbReference>
<evidence type="ECO:0000256" key="11">
    <source>
        <dbReference type="ARBA" id="ARBA00023136"/>
    </source>
</evidence>
<dbReference type="Gene3D" id="1.20.5.340">
    <property type="match status" value="1"/>
</dbReference>
<dbReference type="Gene3D" id="1.10.150.50">
    <property type="entry name" value="Transcription Factor, Ets-1"/>
    <property type="match status" value="1"/>
</dbReference>
<feature type="non-terminal residue" evidence="15">
    <location>
        <position position="455"/>
    </location>
</feature>
<keyword evidence="9 12" id="KW-0175">Coiled coil</keyword>
<evidence type="ECO:0000313" key="16">
    <source>
        <dbReference type="Proteomes" id="UP000288716"/>
    </source>
</evidence>
<reference evidence="15 16" key="1">
    <citation type="journal article" date="2018" name="Gigascience">
        <title>Genomes of trombidid mites reveal novel predicted allergens and laterally-transferred genes associated with secondary metabolism.</title>
        <authorList>
            <person name="Dong X."/>
            <person name="Chaisiri K."/>
            <person name="Xia D."/>
            <person name="Armstrong S.D."/>
            <person name="Fang Y."/>
            <person name="Donnelly M.J."/>
            <person name="Kadowaki T."/>
            <person name="McGarry J.W."/>
            <person name="Darby A.C."/>
            <person name="Makepeace B.L."/>
        </authorList>
    </citation>
    <scope>NUCLEOTIDE SEQUENCE [LARGE SCALE GENOMIC DNA]</scope>
    <source>
        <strain evidence="15">UoL-UT</strain>
    </source>
</reference>
<dbReference type="GO" id="GO:0002115">
    <property type="term" value="P:store-operated calcium entry"/>
    <property type="evidence" value="ECO:0007669"/>
    <property type="project" value="TreeGrafter"/>
</dbReference>
<evidence type="ECO:0000256" key="5">
    <source>
        <dbReference type="ARBA" id="ARBA00022723"/>
    </source>
</evidence>
<dbReference type="VEuPathDB" id="VectorBase:LDEU008593"/>
<dbReference type="PROSITE" id="PS50105">
    <property type="entry name" value="SAM_DOMAIN"/>
    <property type="match status" value="1"/>
</dbReference>
<dbReference type="GO" id="GO:0005246">
    <property type="term" value="F:calcium channel regulator activity"/>
    <property type="evidence" value="ECO:0007669"/>
    <property type="project" value="InterPro"/>
</dbReference>
<feature type="transmembrane region" description="Helical" evidence="13">
    <location>
        <begin position="161"/>
        <end position="179"/>
    </location>
</feature>
<dbReference type="Pfam" id="PF07647">
    <property type="entry name" value="SAM_2"/>
    <property type="match status" value="1"/>
</dbReference>
<dbReference type="AlphaFoldDB" id="A0A443S7E4"/>
<dbReference type="InterPro" id="IPR037608">
    <property type="entry name" value="STIM1/2"/>
</dbReference>
<dbReference type="GO" id="GO:0005783">
    <property type="term" value="C:endoplasmic reticulum"/>
    <property type="evidence" value="ECO:0007669"/>
    <property type="project" value="TreeGrafter"/>
</dbReference>
<dbReference type="GO" id="GO:0006874">
    <property type="term" value="P:intracellular calcium ion homeostasis"/>
    <property type="evidence" value="ECO:0007669"/>
    <property type="project" value="TreeGrafter"/>
</dbReference>
<feature type="domain" description="SAM" evidence="14">
    <location>
        <begin position="82"/>
        <end position="139"/>
    </location>
</feature>
<dbReference type="Gene3D" id="1.10.287.3550">
    <property type="match status" value="1"/>
</dbReference>
<evidence type="ECO:0000256" key="3">
    <source>
        <dbReference type="ARBA" id="ARBA00022568"/>
    </source>
</evidence>
<keyword evidence="7" id="KW-0106">Calcium</keyword>
<dbReference type="SMART" id="SM00454">
    <property type="entry name" value="SAM"/>
    <property type="match status" value="1"/>
</dbReference>
<evidence type="ECO:0000256" key="8">
    <source>
        <dbReference type="ARBA" id="ARBA00022989"/>
    </source>
</evidence>
<feature type="non-terminal residue" evidence="15">
    <location>
        <position position="1"/>
    </location>
</feature>
<feature type="coiled-coil region" evidence="12">
    <location>
        <begin position="260"/>
        <end position="287"/>
    </location>
</feature>
<evidence type="ECO:0000256" key="10">
    <source>
        <dbReference type="ARBA" id="ARBA00023065"/>
    </source>
</evidence>
<evidence type="ECO:0000256" key="13">
    <source>
        <dbReference type="SAM" id="Phobius"/>
    </source>
</evidence>
<organism evidence="15 16">
    <name type="scientific">Leptotrombidium deliense</name>
    <dbReference type="NCBI Taxonomy" id="299467"/>
    <lineage>
        <taxon>Eukaryota</taxon>
        <taxon>Metazoa</taxon>
        <taxon>Ecdysozoa</taxon>
        <taxon>Arthropoda</taxon>
        <taxon>Chelicerata</taxon>
        <taxon>Arachnida</taxon>
        <taxon>Acari</taxon>
        <taxon>Acariformes</taxon>
        <taxon>Trombidiformes</taxon>
        <taxon>Prostigmata</taxon>
        <taxon>Anystina</taxon>
        <taxon>Parasitengona</taxon>
        <taxon>Trombiculoidea</taxon>
        <taxon>Trombiculidae</taxon>
        <taxon>Leptotrombidium</taxon>
    </lineage>
</organism>
<dbReference type="Pfam" id="PF16533">
    <property type="entry name" value="SOAR"/>
    <property type="match status" value="1"/>
</dbReference>
<evidence type="ECO:0000256" key="7">
    <source>
        <dbReference type="ARBA" id="ARBA00022837"/>
    </source>
</evidence>
<dbReference type="GO" id="GO:0051049">
    <property type="term" value="P:regulation of transport"/>
    <property type="evidence" value="ECO:0007669"/>
    <property type="project" value="UniProtKB-ARBA"/>
</dbReference>
<evidence type="ECO:0000313" key="15">
    <source>
        <dbReference type="EMBL" id="RWS23447.1"/>
    </source>
</evidence>
<keyword evidence="5" id="KW-0479">Metal-binding</keyword>
<dbReference type="FunFam" id="1.10.238.180:FF:000001">
    <property type="entry name" value="Stromal interaction molecule 1"/>
    <property type="match status" value="1"/>
</dbReference>
<keyword evidence="4 13" id="KW-0812">Transmembrane</keyword>
<evidence type="ECO:0000256" key="6">
    <source>
        <dbReference type="ARBA" id="ARBA00022729"/>
    </source>
</evidence>
<dbReference type="PANTHER" id="PTHR15136:SF5">
    <property type="entry name" value="STROMAL INTERACTION MOLECULE HOMOLOG"/>
    <property type="match status" value="1"/>
</dbReference>